<dbReference type="PANTHER" id="PTHR45694">
    <property type="entry name" value="GLUTAREDOXIN 2"/>
    <property type="match status" value="1"/>
</dbReference>
<dbReference type="GO" id="GO:0015038">
    <property type="term" value="F:glutathione disulfide oxidoreductase activity"/>
    <property type="evidence" value="ECO:0007669"/>
    <property type="project" value="TreeGrafter"/>
</dbReference>
<organism evidence="6 7">
    <name type="scientific">Apophysomyces ossiformis</name>
    <dbReference type="NCBI Taxonomy" id="679940"/>
    <lineage>
        <taxon>Eukaryota</taxon>
        <taxon>Fungi</taxon>
        <taxon>Fungi incertae sedis</taxon>
        <taxon>Mucoromycota</taxon>
        <taxon>Mucoromycotina</taxon>
        <taxon>Mucoromycetes</taxon>
        <taxon>Mucorales</taxon>
        <taxon>Mucorineae</taxon>
        <taxon>Mucoraceae</taxon>
        <taxon>Apophysomyces</taxon>
    </lineage>
</organism>
<dbReference type="GO" id="GO:0005737">
    <property type="term" value="C:cytoplasm"/>
    <property type="evidence" value="ECO:0007669"/>
    <property type="project" value="TreeGrafter"/>
</dbReference>
<evidence type="ECO:0000256" key="3">
    <source>
        <dbReference type="ARBA" id="ARBA00023157"/>
    </source>
</evidence>
<evidence type="ECO:0000256" key="2">
    <source>
        <dbReference type="ARBA" id="ARBA00022982"/>
    </source>
</evidence>
<comment type="caution">
    <text evidence="6">The sequence shown here is derived from an EMBL/GenBank/DDBJ whole genome shotgun (WGS) entry which is preliminary data.</text>
</comment>
<dbReference type="SUPFAM" id="SSF52833">
    <property type="entry name" value="Thioredoxin-like"/>
    <property type="match status" value="1"/>
</dbReference>
<sequence>MTAISQGIRELTKRAIADNKVMVFSKSYCPYCIRTKDLLEDLNVDYHAMELNEHKDGVDIQQALAELTSQKTVPNVFINRQHIGGYSDLKASFDSGKLTDILKQAGIQHKL</sequence>
<dbReference type="AlphaFoldDB" id="A0A8H7BZ74"/>
<dbReference type="InterPro" id="IPR036249">
    <property type="entry name" value="Thioredoxin-like_sf"/>
</dbReference>
<accession>A0A8H7BZ74</accession>
<dbReference type="GO" id="GO:0034599">
    <property type="term" value="P:cellular response to oxidative stress"/>
    <property type="evidence" value="ECO:0007669"/>
    <property type="project" value="TreeGrafter"/>
</dbReference>
<keyword evidence="3" id="KW-1015">Disulfide bond</keyword>
<dbReference type="PANTHER" id="PTHR45694:SF18">
    <property type="entry name" value="GLUTAREDOXIN-1-RELATED"/>
    <property type="match status" value="1"/>
</dbReference>
<evidence type="ECO:0000313" key="7">
    <source>
        <dbReference type="Proteomes" id="UP000605846"/>
    </source>
</evidence>
<dbReference type="EMBL" id="JABAYA010000006">
    <property type="protein sequence ID" value="KAF7731876.1"/>
    <property type="molecule type" value="Genomic_DNA"/>
</dbReference>
<dbReference type="Pfam" id="PF00462">
    <property type="entry name" value="Glutaredoxin"/>
    <property type="match status" value="1"/>
</dbReference>
<feature type="domain" description="Glutaredoxin" evidence="5">
    <location>
        <begin position="21"/>
        <end position="83"/>
    </location>
</feature>
<dbReference type="GO" id="GO:0004602">
    <property type="term" value="F:glutathione peroxidase activity"/>
    <property type="evidence" value="ECO:0007669"/>
    <property type="project" value="UniProtKB-ARBA"/>
</dbReference>
<dbReference type="PROSITE" id="PS00195">
    <property type="entry name" value="GLUTAREDOXIN_1"/>
    <property type="match status" value="1"/>
</dbReference>
<dbReference type="Gene3D" id="3.40.30.10">
    <property type="entry name" value="Glutaredoxin"/>
    <property type="match status" value="1"/>
</dbReference>
<keyword evidence="2" id="KW-0249">Electron transport</keyword>
<keyword evidence="1" id="KW-0813">Transport</keyword>
<dbReference type="PROSITE" id="PS51354">
    <property type="entry name" value="GLUTAREDOXIN_2"/>
    <property type="match status" value="1"/>
</dbReference>
<gene>
    <name evidence="6" type="ORF">EC973_007707</name>
</gene>
<evidence type="ECO:0000256" key="1">
    <source>
        <dbReference type="ARBA" id="ARBA00022448"/>
    </source>
</evidence>
<keyword evidence="4" id="KW-0676">Redox-active center</keyword>
<evidence type="ECO:0000313" key="6">
    <source>
        <dbReference type="EMBL" id="KAF7731876.1"/>
    </source>
</evidence>
<proteinExistence type="predicted"/>
<dbReference type="FunFam" id="3.40.30.10:FF:000026">
    <property type="entry name" value="Glutaredoxin 2"/>
    <property type="match status" value="1"/>
</dbReference>
<dbReference type="OrthoDB" id="418495at2759"/>
<evidence type="ECO:0000256" key="4">
    <source>
        <dbReference type="ARBA" id="ARBA00023284"/>
    </source>
</evidence>
<dbReference type="CDD" id="cd03419">
    <property type="entry name" value="GRX_GRXh_1_2_like"/>
    <property type="match status" value="1"/>
</dbReference>
<reference evidence="6" key="1">
    <citation type="submission" date="2020-01" db="EMBL/GenBank/DDBJ databases">
        <title>Genome Sequencing of Three Apophysomyces-Like Fungal Strains Confirms a Novel Fungal Genus in the Mucoromycota with divergent Burkholderia-like Endosymbiotic Bacteria.</title>
        <authorList>
            <person name="Stajich J.E."/>
            <person name="Macias A.M."/>
            <person name="Carter-House D."/>
            <person name="Lovett B."/>
            <person name="Kasson L.R."/>
            <person name="Berry K."/>
            <person name="Grigoriev I."/>
            <person name="Chang Y."/>
            <person name="Spatafora J."/>
            <person name="Kasson M.T."/>
        </authorList>
    </citation>
    <scope>NUCLEOTIDE SEQUENCE</scope>
    <source>
        <strain evidence="6">NRRL A-21654</strain>
    </source>
</reference>
<protein>
    <recommendedName>
        <fullName evidence="5">Glutaredoxin domain-containing protein</fullName>
    </recommendedName>
</protein>
<dbReference type="NCBIfam" id="TIGR02180">
    <property type="entry name" value="GRX_euk"/>
    <property type="match status" value="1"/>
</dbReference>
<dbReference type="Proteomes" id="UP000605846">
    <property type="component" value="Unassembled WGS sequence"/>
</dbReference>
<dbReference type="InterPro" id="IPR011767">
    <property type="entry name" value="GLR_AS"/>
</dbReference>
<evidence type="ECO:0000259" key="5">
    <source>
        <dbReference type="Pfam" id="PF00462"/>
    </source>
</evidence>
<name>A0A8H7BZ74_9FUNG</name>
<keyword evidence="7" id="KW-1185">Reference proteome</keyword>
<dbReference type="InterPro" id="IPR011899">
    <property type="entry name" value="Glutaredoxin_euk/vir"/>
</dbReference>
<dbReference type="InterPro" id="IPR002109">
    <property type="entry name" value="Glutaredoxin"/>
</dbReference>
<dbReference type="InterPro" id="IPR014025">
    <property type="entry name" value="Glutaredoxin_subgr"/>
</dbReference>
<dbReference type="PRINTS" id="PR00160">
    <property type="entry name" value="GLUTAREDOXIN"/>
</dbReference>